<reference evidence="1 3" key="2">
    <citation type="journal article" date="2018" name="Plant J.">
        <title>The Physcomitrella patens chromosome-scale assembly reveals moss genome structure and evolution.</title>
        <authorList>
            <person name="Lang D."/>
            <person name="Ullrich K.K."/>
            <person name="Murat F."/>
            <person name="Fuchs J."/>
            <person name="Jenkins J."/>
            <person name="Haas F.B."/>
            <person name="Piednoel M."/>
            <person name="Gundlach H."/>
            <person name="Van Bel M."/>
            <person name="Meyberg R."/>
            <person name="Vives C."/>
            <person name="Morata J."/>
            <person name="Symeonidi A."/>
            <person name="Hiss M."/>
            <person name="Muchero W."/>
            <person name="Kamisugi Y."/>
            <person name="Saleh O."/>
            <person name="Blanc G."/>
            <person name="Decker E.L."/>
            <person name="van Gessel N."/>
            <person name="Grimwood J."/>
            <person name="Hayes R.D."/>
            <person name="Graham S.W."/>
            <person name="Gunter L.E."/>
            <person name="McDaniel S.F."/>
            <person name="Hoernstein S.N.W."/>
            <person name="Larsson A."/>
            <person name="Li F.W."/>
            <person name="Perroud P.F."/>
            <person name="Phillips J."/>
            <person name="Ranjan P."/>
            <person name="Rokshar D.S."/>
            <person name="Rothfels C.J."/>
            <person name="Schneider L."/>
            <person name="Shu S."/>
            <person name="Stevenson D.W."/>
            <person name="Thummler F."/>
            <person name="Tillich M."/>
            <person name="Villarreal Aguilar J.C."/>
            <person name="Widiez T."/>
            <person name="Wong G.K."/>
            <person name="Wymore A."/>
            <person name="Zhang Y."/>
            <person name="Zimmer A.D."/>
            <person name="Quatrano R.S."/>
            <person name="Mayer K.F.X."/>
            <person name="Goodstein D."/>
            <person name="Casacuberta J.M."/>
            <person name="Vandepoele K."/>
            <person name="Reski R."/>
            <person name="Cuming A.C."/>
            <person name="Tuskan G.A."/>
            <person name="Maumus F."/>
            <person name="Salse J."/>
            <person name="Schmutz J."/>
            <person name="Rensing S.A."/>
        </authorList>
    </citation>
    <scope>NUCLEOTIDE SEQUENCE [LARGE SCALE GENOMIC DNA]</scope>
    <source>
        <strain evidence="2 3">cv. Gransden 2004</strain>
    </source>
</reference>
<sequence length="68" mass="7784">MQMLMWNADTQIPSCCVAAYHSTPNVRNCACENKYQARHGQISIRHCSCRTRQFQTGFSETTEATLQQ</sequence>
<gene>
    <name evidence="1" type="ORF">PHYPA_001111</name>
</gene>
<proteinExistence type="predicted"/>
<evidence type="ECO:0000313" key="2">
    <source>
        <dbReference type="EnsemblPlants" id="PAC:32966562.CDS.1"/>
    </source>
</evidence>
<reference evidence="2" key="3">
    <citation type="submission" date="2020-12" db="UniProtKB">
        <authorList>
            <consortium name="EnsemblPlants"/>
        </authorList>
    </citation>
    <scope>IDENTIFICATION</scope>
</reference>
<keyword evidence="3" id="KW-1185">Reference proteome</keyword>
<dbReference type="Gramene" id="Pp3c1_24409V3.1">
    <property type="protein sequence ID" value="PAC:32966562.CDS.1"/>
    <property type="gene ID" value="Pp3c1_24409"/>
</dbReference>
<name>A0A2K1L9H0_PHYPA</name>
<dbReference type="Proteomes" id="UP000006727">
    <property type="component" value="Chromosome 1"/>
</dbReference>
<protein>
    <submittedName>
        <fullName evidence="1 2">Uncharacterized protein</fullName>
    </submittedName>
</protein>
<accession>A0A2K1L9H0</accession>
<organism evidence="1">
    <name type="scientific">Physcomitrium patens</name>
    <name type="common">Spreading-leaved earth moss</name>
    <name type="synonym">Physcomitrella patens</name>
    <dbReference type="NCBI Taxonomy" id="3218"/>
    <lineage>
        <taxon>Eukaryota</taxon>
        <taxon>Viridiplantae</taxon>
        <taxon>Streptophyta</taxon>
        <taxon>Embryophyta</taxon>
        <taxon>Bryophyta</taxon>
        <taxon>Bryophytina</taxon>
        <taxon>Bryopsida</taxon>
        <taxon>Funariidae</taxon>
        <taxon>Funariales</taxon>
        <taxon>Funariaceae</taxon>
        <taxon>Physcomitrium</taxon>
    </lineage>
</organism>
<reference evidence="1 3" key="1">
    <citation type="journal article" date="2008" name="Science">
        <title>The Physcomitrella genome reveals evolutionary insights into the conquest of land by plants.</title>
        <authorList>
            <person name="Rensing S."/>
            <person name="Lang D."/>
            <person name="Zimmer A."/>
            <person name="Terry A."/>
            <person name="Salamov A."/>
            <person name="Shapiro H."/>
            <person name="Nishiyama T."/>
            <person name="Perroud P.-F."/>
            <person name="Lindquist E."/>
            <person name="Kamisugi Y."/>
            <person name="Tanahashi T."/>
            <person name="Sakakibara K."/>
            <person name="Fujita T."/>
            <person name="Oishi K."/>
            <person name="Shin-I T."/>
            <person name="Kuroki Y."/>
            <person name="Toyoda A."/>
            <person name="Suzuki Y."/>
            <person name="Hashimoto A."/>
            <person name="Yamaguchi K."/>
            <person name="Sugano A."/>
            <person name="Kohara Y."/>
            <person name="Fujiyama A."/>
            <person name="Anterola A."/>
            <person name="Aoki S."/>
            <person name="Ashton N."/>
            <person name="Barbazuk W.B."/>
            <person name="Barker E."/>
            <person name="Bennetzen J."/>
            <person name="Bezanilla M."/>
            <person name="Blankenship R."/>
            <person name="Cho S.H."/>
            <person name="Dutcher S."/>
            <person name="Estelle M."/>
            <person name="Fawcett J.A."/>
            <person name="Gundlach H."/>
            <person name="Hanada K."/>
            <person name="Heyl A."/>
            <person name="Hicks K.A."/>
            <person name="Hugh J."/>
            <person name="Lohr M."/>
            <person name="Mayer K."/>
            <person name="Melkozernov A."/>
            <person name="Murata T."/>
            <person name="Nelson D."/>
            <person name="Pils B."/>
            <person name="Prigge M."/>
            <person name="Reiss B."/>
            <person name="Renner T."/>
            <person name="Rombauts S."/>
            <person name="Rushton P."/>
            <person name="Sanderfoot A."/>
            <person name="Schween G."/>
            <person name="Shiu S.-H."/>
            <person name="Stueber K."/>
            <person name="Theodoulou F.L."/>
            <person name="Tu H."/>
            <person name="Van de Peer Y."/>
            <person name="Verrier P.J."/>
            <person name="Waters E."/>
            <person name="Wood A."/>
            <person name="Yang L."/>
            <person name="Cove D."/>
            <person name="Cuming A."/>
            <person name="Hasebe M."/>
            <person name="Lucas S."/>
            <person name="Mishler D.B."/>
            <person name="Reski R."/>
            <person name="Grigoriev I."/>
            <person name="Quatrano R.S."/>
            <person name="Boore J.L."/>
        </authorList>
    </citation>
    <scope>NUCLEOTIDE SEQUENCE [LARGE SCALE GENOMIC DNA]</scope>
    <source>
        <strain evidence="2 3">cv. Gransden 2004</strain>
    </source>
</reference>
<evidence type="ECO:0000313" key="3">
    <source>
        <dbReference type="Proteomes" id="UP000006727"/>
    </source>
</evidence>
<dbReference type="InParanoid" id="A0A2K1L9H0"/>
<evidence type="ECO:0000313" key="1">
    <source>
        <dbReference type="EMBL" id="PNR62687.1"/>
    </source>
</evidence>
<dbReference type="AlphaFoldDB" id="A0A2K1L9H0"/>
<dbReference type="EnsemblPlants" id="Pp3c1_24409V3.1">
    <property type="protein sequence ID" value="PAC:32966562.CDS.1"/>
    <property type="gene ID" value="Pp3c1_24409"/>
</dbReference>
<dbReference type="EMBL" id="ABEU02000001">
    <property type="protein sequence ID" value="PNR62687.1"/>
    <property type="molecule type" value="Genomic_DNA"/>
</dbReference>